<reference evidence="8 9" key="1">
    <citation type="submission" date="2025-04" db="UniProtKB">
        <authorList>
            <consortium name="RefSeq"/>
        </authorList>
    </citation>
    <scope>IDENTIFICATION</scope>
</reference>
<evidence type="ECO:0000256" key="1">
    <source>
        <dbReference type="ARBA" id="ARBA00004613"/>
    </source>
</evidence>
<dbReference type="SUPFAM" id="SSF50969">
    <property type="entry name" value="YVTN repeat-like/Quinoprotein amine dehydrogenase"/>
    <property type="match status" value="1"/>
</dbReference>
<accession>A0A9W3AUN2</accession>
<dbReference type="OrthoDB" id="8626508at2759"/>
<organism evidence="7 8">
    <name type="scientific">Biomphalaria glabrata</name>
    <name type="common">Bloodfluke planorb</name>
    <name type="synonym">Freshwater snail</name>
    <dbReference type="NCBI Taxonomy" id="6526"/>
    <lineage>
        <taxon>Eukaryota</taxon>
        <taxon>Metazoa</taxon>
        <taxon>Spiralia</taxon>
        <taxon>Lophotrochozoa</taxon>
        <taxon>Mollusca</taxon>
        <taxon>Gastropoda</taxon>
        <taxon>Heterobranchia</taxon>
        <taxon>Euthyneura</taxon>
        <taxon>Panpulmonata</taxon>
        <taxon>Hygrophila</taxon>
        <taxon>Lymnaeoidea</taxon>
        <taxon>Planorbidae</taxon>
        <taxon>Biomphalaria</taxon>
    </lineage>
</organism>
<dbReference type="InterPro" id="IPR011044">
    <property type="entry name" value="Quino_amine_DH_bsu"/>
</dbReference>
<proteinExistence type="predicted"/>
<keyword evidence="5" id="KW-1133">Transmembrane helix</keyword>
<name>A0A9W3AUN2_BIOGL</name>
<feature type="domain" description="Olfactomedin-like" evidence="6">
    <location>
        <begin position="313"/>
        <end position="569"/>
    </location>
</feature>
<dbReference type="Proteomes" id="UP001165740">
    <property type="component" value="Chromosome 1"/>
</dbReference>
<feature type="region of interest" description="Disordered" evidence="4">
    <location>
        <begin position="167"/>
        <end position="282"/>
    </location>
</feature>
<dbReference type="PANTHER" id="PTHR23192:SF85">
    <property type="entry name" value="GLIOMEDIN"/>
    <property type="match status" value="1"/>
</dbReference>
<keyword evidence="7" id="KW-1185">Reference proteome</keyword>
<protein>
    <submittedName>
        <fullName evidence="8">Gliomedin-like isoform X1</fullName>
    </submittedName>
    <submittedName>
        <fullName evidence="9">Gliomedin-like isoform X2</fullName>
    </submittedName>
</protein>
<keyword evidence="2" id="KW-0964">Secreted</keyword>
<feature type="compositionally biased region" description="Low complexity" evidence="4">
    <location>
        <begin position="239"/>
        <end position="251"/>
    </location>
</feature>
<evidence type="ECO:0000313" key="8">
    <source>
        <dbReference type="RefSeq" id="XP_055890894.1"/>
    </source>
</evidence>
<evidence type="ECO:0000256" key="2">
    <source>
        <dbReference type="ARBA" id="ARBA00022525"/>
    </source>
</evidence>
<evidence type="ECO:0000256" key="4">
    <source>
        <dbReference type="SAM" id="MobiDB-lite"/>
    </source>
</evidence>
<dbReference type="SMART" id="SM00284">
    <property type="entry name" value="OLF"/>
    <property type="match status" value="1"/>
</dbReference>
<feature type="transmembrane region" description="Helical" evidence="5">
    <location>
        <begin position="21"/>
        <end position="44"/>
    </location>
</feature>
<comment type="subcellular location">
    <subcellularLocation>
        <location evidence="1">Secreted</location>
    </subcellularLocation>
</comment>
<evidence type="ECO:0000313" key="9">
    <source>
        <dbReference type="RefSeq" id="XP_055890903.1"/>
    </source>
</evidence>
<evidence type="ECO:0000313" key="7">
    <source>
        <dbReference type="Proteomes" id="UP001165740"/>
    </source>
</evidence>
<dbReference type="Pfam" id="PF02191">
    <property type="entry name" value="OLF"/>
    <property type="match status" value="1"/>
</dbReference>
<evidence type="ECO:0000259" key="6">
    <source>
        <dbReference type="PROSITE" id="PS51132"/>
    </source>
</evidence>
<sequence>MGDAKPTPRKYARERHLEVHIRYVYILLSCLVLCMAALSVFLVVCFVELSTLKEAISGCKDVLEVSLQDGAFGDTILTSRDEDQMYGHFVENSEDDQLRRKRRAGFHEGSGADDDWMWMSSFARIPVKTIKSYCKEAQMYCAAKGPKGDPGEVLDISLVNLTSSQLEALRGPPGQPGEKGEPGLIGLKGDPGEKGDSGDDGVSGLKGEQGDIGLPGIPGEKGETGKKGSKGETGDKGDIGPQGPIGKPGIQGETGPKGEPGSKGESGVDGKTGSQGPKGEPGLCSAICSVESVIATSPPVTTPEPTFPPKASECSIDVLGKPVFIRLSQSMFGSWMVDVKPNSKTANKFWIMLDLEGTNVIEFAGVDNFEKNIVNRNITLEGSPYYGTGSIVYDGHLYFQWAGEPKVVRLKLETGEVTTVRQIPELAHKTFRGVKRHLYTSESSFVDFSADDNGLWMIYSSERHSNVSVALMDPVTLDIIKSVDLNVPLSSKGNAFIVCGKMYTIRHHNRLNTFLDEEVNLWTGVSRQLQIKFHNPYGNTVMLSYDTRNLRLLSWDNGRQLRTPMLLKRN</sequence>
<dbReference type="RefSeq" id="XP_055890894.1">
    <property type="nucleotide sequence ID" value="XM_056034919.1"/>
</dbReference>
<feature type="compositionally biased region" description="Basic and acidic residues" evidence="4">
    <location>
        <begin position="220"/>
        <end position="238"/>
    </location>
</feature>
<comment type="caution">
    <text evidence="3">Lacks conserved residue(s) required for the propagation of feature annotation.</text>
</comment>
<keyword evidence="5" id="KW-0812">Transmembrane</keyword>
<gene>
    <name evidence="8 9" type="primary">LOC106077825</name>
</gene>
<keyword evidence="5" id="KW-0472">Membrane</keyword>
<dbReference type="RefSeq" id="XP_055890903.1">
    <property type="nucleotide sequence ID" value="XM_056034928.1"/>
</dbReference>
<dbReference type="PANTHER" id="PTHR23192">
    <property type="entry name" value="OLFACTOMEDIN-RELATED"/>
    <property type="match status" value="1"/>
</dbReference>
<evidence type="ECO:0000256" key="5">
    <source>
        <dbReference type="SAM" id="Phobius"/>
    </source>
</evidence>
<dbReference type="AlphaFoldDB" id="A0A9W3AUN2"/>
<dbReference type="OMA" id="YIYDHGY"/>
<dbReference type="InterPro" id="IPR003112">
    <property type="entry name" value="Olfac-like_dom"/>
</dbReference>
<dbReference type="InterPro" id="IPR050605">
    <property type="entry name" value="Olfactomedin-like_domain"/>
</dbReference>
<dbReference type="GO" id="GO:0007165">
    <property type="term" value="P:signal transduction"/>
    <property type="evidence" value="ECO:0007669"/>
    <property type="project" value="TreeGrafter"/>
</dbReference>
<evidence type="ECO:0000256" key="3">
    <source>
        <dbReference type="PROSITE-ProRule" id="PRU00446"/>
    </source>
</evidence>
<dbReference type="InterPro" id="IPR008160">
    <property type="entry name" value="Collagen"/>
</dbReference>
<dbReference type="Pfam" id="PF01391">
    <property type="entry name" value="Collagen"/>
    <property type="match status" value="1"/>
</dbReference>
<dbReference type="PROSITE" id="PS51132">
    <property type="entry name" value="OLF"/>
    <property type="match status" value="1"/>
</dbReference>
<dbReference type="GO" id="GO:0005615">
    <property type="term" value="C:extracellular space"/>
    <property type="evidence" value="ECO:0007669"/>
    <property type="project" value="TreeGrafter"/>
</dbReference>
<dbReference type="GeneID" id="106077825"/>